<comment type="caution">
    <text evidence="3">The sequence shown here is derived from an EMBL/GenBank/DDBJ whole genome shotgun (WGS) entry which is preliminary data.</text>
</comment>
<protein>
    <recommendedName>
        <fullName evidence="2">TauD/TfdA-like domain-containing protein</fullName>
    </recommendedName>
</protein>
<dbReference type="InterPro" id="IPR003819">
    <property type="entry name" value="TauD/TfdA-like"/>
</dbReference>
<dbReference type="AlphaFoldDB" id="A0AAW1PIG7"/>
<dbReference type="Gene3D" id="3.60.130.10">
    <property type="entry name" value="Clavaminate synthase-like"/>
    <property type="match status" value="1"/>
</dbReference>
<dbReference type="GO" id="GO:0016491">
    <property type="term" value="F:oxidoreductase activity"/>
    <property type="evidence" value="ECO:0007669"/>
    <property type="project" value="UniProtKB-KW"/>
</dbReference>
<organism evidence="3 4">
    <name type="scientific">[Myrmecia] bisecta</name>
    <dbReference type="NCBI Taxonomy" id="41462"/>
    <lineage>
        <taxon>Eukaryota</taxon>
        <taxon>Viridiplantae</taxon>
        <taxon>Chlorophyta</taxon>
        <taxon>core chlorophytes</taxon>
        <taxon>Trebouxiophyceae</taxon>
        <taxon>Trebouxiales</taxon>
        <taxon>Trebouxiaceae</taxon>
        <taxon>Myrmecia</taxon>
    </lineage>
</organism>
<keyword evidence="4" id="KW-1185">Reference proteome</keyword>
<dbReference type="SUPFAM" id="SSF51197">
    <property type="entry name" value="Clavaminate synthase-like"/>
    <property type="match status" value="1"/>
</dbReference>
<dbReference type="EMBL" id="JALJOR010000012">
    <property type="protein sequence ID" value="KAK9807837.1"/>
    <property type="molecule type" value="Genomic_DNA"/>
</dbReference>
<evidence type="ECO:0000259" key="2">
    <source>
        <dbReference type="Pfam" id="PF02668"/>
    </source>
</evidence>
<proteinExistence type="predicted"/>
<evidence type="ECO:0000313" key="4">
    <source>
        <dbReference type="Proteomes" id="UP001489004"/>
    </source>
</evidence>
<evidence type="ECO:0000256" key="1">
    <source>
        <dbReference type="ARBA" id="ARBA00023002"/>
    </source>
</evidence>
<sequence>MPTVYSPQPRPRLLVHAVCKSSSVPREKAVPAALQVVHIQSGARDKLLAGLLGAPLSQSGSALAYHAHRTLMECLPLEVAEPLHSYCHKWDTSACGILIKGGPLDPSLPATATPVDGRAPPTKHTAVTRFADVFSIVRQLDHDLLAELRKPLYCFRFSAGRDGDVVYGPWQPVLSGPEAAPQLTVNFWDPRALTPGAEAALERLQEVLDMPEVQTCVRLAPGDLLLLDNRRTVHARSAFVPRFDGQDRWLQRLWGRATTWDGRSEGMTNPLVFD</sequence>
<evidence type="ECO:0000313" key="3">
    <source>
        <dbReference type="EMBL" id="KAK9807837.1"/>
    </source>
</evidence>
<reference evidence="3 4" key="1">
    <citation type="journal article" date="2024" name="Nat. Commun.">
        <title>Phylogenomics reveals the evolutionary origins of lichenization in chlorophyte algae.</title>
        <authorList>
            <person name="Puginier C."/>
            <person name="Libourel C."/>
            <person name="Otte J."/>
            <person name="Skaloud P."/>
            <person name="Haon M."/>
            <person name="Grisel S."/>
            <person name="Petersen M."/>
            <person name="Berrin J.G."/>
            <person name="Delaux P.M."/>
            <person name="Dal Grande F."/>
            <person name="Keller J."/>
        </authorList>
    </citation>
    <scope>NUCLEOTIDE SEQUENCE [LARGE SCALE GENOMIC DNA]</scope>
    <source>
        <strain evidence="3 4">SAG 2043</strain>
    </source>
</reference>
<accession>A0AAW1PIG7</accession>
<dbReference type="InterPro" id="IPR042098">
    <property type="entry name" value="TauD-like_sf"/>
</dbReference>
<gene>
    <name evidence="3" type="ORF">WJX72_010669</name>
</gene>
<name>A0AAW1PIG7_9CHLO</name>
<dbReference type="Pfam" id="PF02668">
    <property type="entry name" value="TauD"/>
    <property type="match status" value="1"/>
</dbReference>
<feature type="domain" description="TauD/TfdA-like" evidence="2">
    <location>
        <begin position="128"/>
        <end position="254"/>
    </location>
</feature>
<keyword evidence="1" id="KW-0560">Oxidoreductase</keyword>
<dbReference type="Proteomes" id="UP001489004">
    <property type="component" value="Unassembled WGS sequence"/>
</dbReference>